<sequence>MKSCFCRRCWILAFLCPLTLSNNINIKSPLLITSQYPIQCKKSQFETLKELSGNLKSFGFVCWSEKMRNPLAQFTLKTIASRKTQTHISYRMKMCPNGADRAIET</sequence>
<accession>A0A914EIC7</accession>
<evidence type="ECO:0000313" key="3">
    <source>
        <dbReference type="WBParaSite" id="ACRNAN_scaffold8581.g28228.t1"/>
    </source>
</evidence>
<dbReference type="AlphaFoldDB" id="A0A914EIC7"/>
<reference evidence="3" key="1">
    <citation type="submission" date="2022-11" db="UniProtKB">
        <authorList>
            <consortium name="WormBaseParasite"/>
        </authorList>
    </citation>
    <scope>IDENTIFICATION</scope>
</reference>
<dbReference type="Proteomes" id="UP000887540">
    <property type="component" value="Unplaced"/>
</dbReference>
<name>A0A914EIC7_9BILA</name>
<feature type="signal peptide" evidence="1">
    <location>
        <begin position="1"/>
        <end position="21"/>
    </location>
</feature>
<evidence type="ECO:0000313" key="2">
    <source>
        <dbReference type="Proteomes" id="UP000887540"/>
    </source>
</evidence>
<proteinExistence type="predicted"/>
<organism evidence="2 3">
    <name type="scientific">Acrobeloides nanus</name>
    <dbReference type="NCBI Taxonomy" id="290746"/>
    <lineage>
        <taxon>Eukaryota</taxon>
        <taxon>Metazoa</taxon>
        <taxon>Ecdysozoa</taxon>
        <taxon>Nematoda</taxon>
        <taxon>Chromadorea</taxon>
        <taxon>Rhabditida</taxon>
        <taxon>Tylenchina</taxon>
        <taxon>Cephalobomorpha</taxon>
        <taxon>Cephaloboidea</taxon>
        <taxon>Cephalobidae</taxon>
        <taxon>Acrobeloides</taxon>
    </lineage>
</organism>
<keyword evidence="2" id="KW-1185">Reference proteome</keyword>
<dbReference type="WBParaSite" id="ACRNAN_scaffold8581.g28228.t1">
    <property type="protein sequence ID" value="ACRNAN_scaffold8581.g28228.t1"/>
    <property type="gene ID" value="ACRNAN_scaffold8581.g28228"/>
</dbReference>
<protein>
    <submittedName>
        <fullName evidence="3">Secreted protein</fullName>
    </submittedName>
</protein>
<keyword evidence="1" id="KW-0732">Signal</keyword>
<feature type="chain" id="PRO_5037862156" evidence="1">
    <location>
        <begin position="22"/>
        <end position="105"/>
    </location>
</feature>
<evidence type="ECO:0000256" key="1">
    <source>
        <dbReference type="SAM" id="SignalP"/>
    </source>
</evidence>